<keyword evidence="13 16" id="KW-0862">Zinc</keyword>
<dbReference type="OrthoDB" id="6108at2759"/>
<evidence type="ECO:0000256" key="13">
    <source>
        <dbReference type="ARBA" id="ARBA00022833"/>
    </source>
</evidence>
<dbReference type="UniPathway" id="UPA00143"/>
<evidence type="ECO:0000256" key="6">
    <source>
        <dbReference type="ARBA" id="ARBA00017157"/>
    </source>
</evidence>
<organism evidence="19 20">
    <name type="scientific">Sitophilus oryzae</name>
    <name type="common">Rice weevil</name>
    <name type="synonym">Curculio oryzae</name>
    <dbReference type="NCBI Taxonomy" id="7048"/>
    <lineage>
        <taxon>Eukaryota</taxon>
        <taxon>Metazoa</taxon>
        <taxon>Ecdysozoa</taxon>
        <taxon>Arthropoda</taxon>
        <taxon>Hexapoda</taxon>
        <taxon>Insecta</taxon>
        <taxon>Pterygota</taxon>
        <taxon>Neoptera</taxon>
        <taxon>Endopterygota</taxon>
        <taxon>Coleoptera</taxon>
        <taxon>Polyphaga</taxon>
        <taxon>Cucujiformia</taxon>
        <taxon>Curculionidae</taxon>
        <taxon>Dryophthorinae</taxon>
        <taxon>Sitophilus</taxon>
    </lineage>
</organism>
<keyword evidence="10" id="KW-0677">Repeat</keyword>
<evidence type="ECO:0000256" key="3">
    <source>
        <dbReference type="ARBA" id="ARBA00004906"/>
    </source>
</evidence>
<dbReference type="GO" id="GO:0072344">
    <property type="term" value="P:rescue of stalled ribosome"/>
    <property type="evidence" value="ECO:0007669"/>
    <property type="project" value="UniProtKB-UniRule"/>
</dbReference>
<dbReference type="FunCoup" id="A0A6J2Y539">
    <property type="interactions" value="2058"/>
</dbReference>
<dbReference type="Gene3D" id="3.30.40.10">
    <property type="entry name" value="Zinc/RING finger domain, C3HC4 (zinc finger)"/>
    <property type="match status" value="1"/>
</dbReference>
<keyword evidence="11 15" id="KW-0863">Zinc-finger</keyword>
<protein>
    <recommendedName>
        <fullName evidence="6 16">E3 ubiquitin-protein ligase listerin</fullName>
        <ecNumber evidence="5 16">2.3.2.27</ecNumber>
    </recommendedName>
    <alternativeName>
        <fullName evidence="14 16">RING-type E3 ubiquitin transferase listerin</fullName>
    </alternativeName>
</protein>
<comment type="catalytic activity">
    <reaction evidence="1 16">
        <text>S-ubiquitinyl-[E2 ubiquitin-conjugating enzyme]-L-cysteine + [acceptor protein]-L-lysine = [E2 ubiquitin-conjugating enzyme]-L-cysteine + N(6)-ubiquitinyl-[acceptor protein]-L-lysine.</text>
        <dbReference type="EC" id="2.3.2.27"/>
    </reaction>
</comment>
<reference evidence="20" key="1">
    <citation type="submission" date="2025-08" db="UniProtKB">
        <authorList>
            <consortium name="RefSeq"/>
        </authorList>
    </citation>
    <scope>IDENTIFICATION</scope>
    <source>
        <tissue evidence="20">Gonads</tissue>
    </source>
</reference>
<dbReference type="GO" id="GO:0043023">
    <property type="term" value="F:ribosomal large subunit binding"/>
    <property type="evidence" value="ECO:0007669"/>
    <property type="project" value="TreeGrafter"/>
</dbReference>
<dbReference type="KEGG" id="soy:115883844"/>
<evidence type="ECO:0000259" key="18">
    <source>
        <dbReference type="PROSITE" id="PS50089"/>
    </source>
</evidence>
<dbReference type="InterPro" id="IPR039804">
    <property type="entry name" value="RING-CH-C4HC3_LTN1"/>
</dbReference>
<dbReference type="PANTHER" id="PTHR12389:SF0">
    <property type="entry name" value="E3 UBIQUITIN-PROTEIN LIGASE LISTERIN"/>
    <property type="match status" value="1"/>
</dbReference>
<dbReference type="GO" id="GO:0016567">
    <property type="term" value="P:protein ubiquitination"/>
    <property type="evidence" value="ECO:0007669"/>
    <property type="project" value="UniProtKB-UniPathway"/>
</dbReference>
<dbReference type="Pfam" id="PF23009">
    <property type="entry name" value="UBC_like"/>
    <property type="match status" value="1"/>
</dbReference>
<dbReference type="SMART" id="SM00744">
    <property type="entry name" value="RINGv"/>
    <property type="match status" value="1"/>
</dbReference>
<dbReference type="CDD" id="cd16491">
    <property type="entry name" value="RING-CH-C4HC3_LTN1"/>
    <property type="match status" value="1"/>
</dbReference>
<keyword evidence="12 16" id="KW-0833">Ubl conjugation pathway</keyword>
<dbReference type="EC" id="2.3.2.27" evidence="5 16"/>
<keyword evidence="8 16" id="KW-0808">Transferase</keyword>
<feature type="compositionally biased region" description="Basic residues" evidence="17">
    <location>
        <begin position="1"/>
        <end position="13"/>
    </location>
</feature>
<dbReference type="SUPFAM" id="SSF57850">
    <property type="entry name" value="RING/U-box"/>
    <property type="match status" value="1"/>
</dbReference>
<dbReference type="InterPro" id="IPR039795">
    <property type="entry name" value="LTN1/Rkr1"/>
</dbReference>
<dbReference type="RefSeq" id="XP_030758114.1">
    <property type="nucleotide sequence ID" value="XM_030902254.1"/>
</dbReference>
<evidence type="ECO:0000256" key="9">
    <source>
        <dbReference type="ARBA" id="ARBA00022723"/>
    </source>
</evidence>
<evidence type="ECO:0000313" key="19">
    <source>
        <dbReference type="Proteomes" id="UP000504635"/>
    </source>
</evidence>
<feature type="region of interest" description="Disordered" evidence="17">
    <location>
        <begin position="1"/>
        <end position="24"/>
    </location>
</feature>
<evidence type="ECO:0000256" key="8">
    <source>
        <dbReference type="ARBA" id="ARBA00022679"/>
    </source>
</evidence>
<keyword evidence="9 16" id="KW-0479">Metal-binding</keyword>
<evidence type="ECO:0000256" key="17">
    <source>
        <dbReference type="SAM" id="MobiDB-lite"/>
    </source>
</evidence>
<dbReference type="Proteomes" id="UP000504635">
    <property type="component" value="Unplaced"/>
</dbReference>
<dbReference type="Pfam" id="PF22958">
    <property type="entry name" value="Ltn1_1st"/>
    <property type="match status" value="1"/>
</dbReference>
<evidence type="ECO:0000256" key="2">
    <source>
        <dbReference type="ARBA" id="ARBA00004514"/>
    </source>
</evidence>
<evidence type="ECO:0000256" key="14">
    <source>
        <dbReference type="ARBA" id="ARBA00032366"/>
    </source>
</evidence>
<comment type="similarity">
    <text evidence="4 16">Belongs to the LTN1 family.</text>
</comment>
<keyword evidence="19" id="KW-1185">Reference proteome</keyword>
<dbReference type="InterPro" id="IPR016024">
    <property type="entry name" value="ARM-type_fold"/>
</dbReference>
<accession>A0A6J2Y539</accession>
<dbReference type="PROSITE" id="PS50089">
    <property type="entry name" value="ZF_RING_2"/>
    <property type="match status" value="1"/>
</dbReference>
<dbReference type="InterPro" id="IPR054476">
    <property type="entry name" value="Ltn1_N"/>
</dbReference>
<dbReference type="GO" id="GO:0061630">
    <property type="term" value="F:ubiquitin protein ligase activity"/>
    <property type="evidence" value="ECO:0007669"/>
    <property type="project" value="UniProtKB-UniRule"/>
</dbReference>
<dbReference type="InterPro" id="IPR001841">
    <property type="entry name" value="Znf_RING"/>
</dbReference>
<dbReference type="GO" id="GO:0008270">
    <property type="term" value="F:zinc ion binding"/>
    <property type="evidence" value="ECO:0007669"/>
    <property type="project" value="UniProtKB-KW"/>
</dbReference>
<dbReference type="InterPro" id="IPR011016">
    <property type="entry name" value="Znf_RING-CH"/>
</dbReference>
<dbReference type="GO" id="GO:0005829">
    <property type="term" value="C:cytosol"/>
    <property type="evidence" value="ECO:0007669"/>
    <property type="project" value="UniProtKB-SubCell"/>
</dbReference>
<evidence type="ECO:0000256" key="11">
    <source>
        <dbReference type="ARBA" id="ARBA00022771"/>
    </source>
</evidence>
<evidence type="ECO:0000256" key="5">
    <source>
        <dbReference type="ARBA" id="ARBA00012483"/>
    </source>
</evidence>
<comment type="subunit">
    <text evidence="16">Component of the ribosome quality control complex (RQC).</text>
</comment>
<sequence>MGGKHKEARRTKNNTKPSSSGRSAAVLSTAFPKFAGLFGSDASDPPEKSGKPGYTIERLSGLETELTDDYQLVLKKISKKDPTTKLKGLQEFADLIKKSELDAVKNALVVWPRYYNILATDTNNRVREATHNVHREFVIKVKRDIAPHLKKLIAPWFTSQYDNYPPAATAASEAFKEAFPPAKFQDAIVFCQAEILTYIYDNLLVQTVKTIAAQNCTKEEAEAKYVRVLLSCLQGYALYLQQVPTEQIKEAAEANSKIVSHKGFWKLIKNEVPLVRAAWFQVLTVLCRKAMFLLENRETQILTIVLNKLDDGEPTVLPHVWECVLVAVSSIQEWWNYVNFEKMYLPKLVNVLKLGGQGNATIIYPSLLPLISQLEPIQAGPLKFYTIIFDNMRLGFNEDVVARSNSESVAVATAFTECLQYIINKHISDVHLCKTLIKFQVLELLEWTLLSRKIYGRPIFIAISCFAQYLGQRAYSEPYQVFLDFFFENLKDSFSKLLRQEYYEERRLEVSERQVDFLYCVKQIKHKKKNRKLKFDDDDKSKKNEDNDKEELAMDNKEMYLARLNRLIVEICNNYVDYIEEHRSRGILEELCRIIDYYNSEQFFEGLLENMKKSKGDACFMDIYENLFKKWLNSPGKIHCDTLVDLIYMLFPALSRQDRQKVLQDFLQLANERPQMLEWCLSGALSHPQIELPEVREWVHEEKIGQLVLSIADKRLKGECPPELANVFSLAFTEDKNGEVFMKNEVTSQIIEKICAILPEQIDEIPNLDSCCSVAAQFCSVVYTDSLLLTYGDQLLLTVLKLCLKMPKETERLSSETVEECKSAWRDSLATILRASYLSKDAKFELLDKMAHIVEEEFLSADLGDASPDHGHCGHLERILLTIIDLLKATYAGFPLCMTAVVDVIFNRKKLLEYGEGARMLCQVMEYVNGTLCCPGDELKANDSLSEHDIYRSFLWTYFKHYALSTDIFDESDEDDDNSSDTESPTVAKLFVNALDRPSDALVEVMRDCAAGEVILRRLNTMLYLDEVAIYHDWLQERAVRIGNAVDAQFHQKIQQAFEHQRPWMLLAGTYEESVAEFVMDKRKDGRIWMFFELGHAEETLKNEPEKVGVVFDLMKAVKEENESEFFYNDASAISCEKSELIVQIIRFCSQVIQYGDLSDDQWDFVVLSLIPWSANCYRAKHLLKNFQYQAFLVAVSNLFTSVSRAISKFKFENTHEHHVNEWEEVLLESIHTDMLQTWLILAYDFTNVVANCLFYVGLMQQFGKMTEGFECELLFRPNENGPKWTSVAGRARDLVRCSHPLLQLWGYRMLLVLVPGIVRQEELALERAAAPLASPYFKKFKADSQAFDSDVARAISQYGSDPNKNCTIPLASNEFGSTMAYLMLWDLMIKMFEAASKDLKFYFVETLKEQDYLSVVLNRLLGLMALEVLPPYSARSTVHAKYFEATQLAVVRSHTVNRAACYAFRCALQHVPALARQWWAGLDSATSHMVGKLTAMYVSPILAAEELEDVASHQNNFKNMTIKVLPSVREILAVYSVDETQMELAITLPLNYPLGTPYIQCNKQISGTAHKQWLLQFKKSVIHQNGKIWDGLFMWNNQLDKKFDGVEECYICYAVLHPGTYQLPRLSCQTCKKKFHSVCLYKWFSTSNKSTCPICRNLF</sequence>
<comment type="pathway">
    <text evidence="3 16">Protein modification; protein ubiquitination.</text>
</comment>
<evidence type="ECO:0000313" key="20">
    <source>
        <dbReference type="RefSeq" id="XP_030758114.1"/>
    </source>
</evidence>
<dbReference type="Gene3D" id="1.25.10.10">
    <property type="entry name" value="Leucine-rich Repeat Variant"/>
    <property type="match status" value="1"/>
</dbReference>
<dbReference type="InterPro" id="IPR011989">
    <property type="entry name" value="ARM-like"/>
</dbReference>
<evidence type="ECO:0000256" key="4">
    <source>
        <dbReference type="ARBA" id="ARBA00007997"/>
    </source>
</evidence>
<dbReference type="GeneID" id="115883844"/>
<dbReference type="InterPro" id="IPR054477">
    <property type="entry name" value="LTN1_E3_ligase_6th"/>
</dbReference>
<name>A0A6J2Y539_SITOR</name>
<dbReference type="GO" id="GO:1990116">
    <property type="term" value="P:ribosome-associated ubiquitin-dependent protein catabolic process"/>
    <property type="evidence" value="ECO:0007669"/>
    <property type="project" value="UniProtKB-UniRule"/>
</dbReference>
<evidence type="ECO:0000256" key="15">
    <source>
        <dbReference type="PROSITE-ProRule" id="PRU00175"/>
    </source>
</evidence>
<dbReference type="SMART" id="SM01197">
    <property type="entry name" value="FANCL_C"/>
    <property type="match status" value="1"/>
</dbReference>
<evidence type="ECO:0000256" key="7">
    <source>
        <dbReference type="ARBA" id="ARBA00022490"/>
    </source>
</evidence>
<dbReference type="InterPro" id="IPR054478">
    <property type="entry name" value="LTN1_UBC"/>
</dbReference>
<dbReference type="GO" id="GO:1990112">
    <property type="term" value="C:RQC complex"/>
    <property type="evidence" value="ECO:0007669"/>
    <property type="project" value="UniProtKB-UniRule"/>
</dbReference>
<dbReference type="CTD" id="26046"/>
<dbReference type="InParanoid" id="A0A6J2Y539"/>
<gene>
    <name evidence="20" type="primary">LOC115883844</name>
</gene>
<comment type="subcellular location">
    <subcellularLocation>
        <location evidence="2">Cytoplasm</location>
        <location evidence="2">Cytosol</location>
    </subcellularLocation>
</comment>
<evidence type="ECO:0000256" key="16">
    <source>
        <dbReference type="RuleBase" id="RU367090"/>
    </source>
</evidence>
<comment type="function">
    <text evidence="16">E3 ubiquitin-protein ligase. Component of the ribosome quality control complex (RQC), a ribosome-associated complex that mediates ubiquitination and extraction of incompletely synthesized nascent chains for proteasomal degradation.</text>
</comment>
<dbReference type="Pfam" id="PF22999">
    <property type="entry name" value="LTN1_E3_ligase_6th"/>
    <property type="match status" value="1"/>
</dbReference>
<keyword evidence="7" id="KW-0963">Cytoplasm</keyword>
<evidence type="ECO:0000256" key="12">
    <source>
        <dbReference type="ARBA" id="ARBA00022786"/>
    </source>
</evidence>
<feature type="domain" description="RING-type" evidence="18">
    <location>
        <begin position="1610"/>
        <end position="1657"/>
    </location>
</feature>
<proteinExistence type="inferred from homology"/>
<dbReference type="FunFam" id="3.30.40.10:FF:000038">
    <property type="entry name" value="E3 ubiquitin-protein ligase listerin"/>
    <property type="match status" value="1"/>
</dbReference>
<dbReference type="InterPro" id="IPR013083">
    <property type="entry name" value="Znf_RING/FYVE/PHD"/>
</dbReference>
<evidence type="ECO:0000256" key="10">
    <source>
        <dbReference type="ARBA" id="ARBA00022737"/>
    </source>
</evidence>
<dbReference type="SUPFAM" id="SSF48371">
    <property type="entry name" value="ARM repeat"/>
    <property type="match status" value="1"/>
</dbReference>
<dbReference type="PANTHER" id="PTHR12389">
    <property type="entry name" value="ZINC FINGER PROTEIN 294"/>
    <property type="match status" value="1"/>
</dbReference>
<evidence type="ECO:0000256" key="1">
    <source>
        <dbReference type="ARBA" id="ARBA00000900"/>
    </source>
</evidence>